<dbReference type="Pfam" id="PF02811">
    <property type="entry name" value="PHP"/>
    <property type="match status" value="1"/>
</dbReference>
<gene>
    <name evidence="2" type="ORF">ABCS64_04320</name>
</gene>
<evidence type="ECO:0000313" key="3">
    <source>
        <dbReference type="Proteomes" id="UP001574673"/>
    </source>
</evidence>
<keyword evidence="3" id="KW-1185">Reference proteome</keyword>
<comment type="caution">
    <text evidence="2">The sequence shown here is derived from an EMBL/GenBank/DDBJ whole genome shotgun (WGS) entry which is preliminary data.</text>
</comment>
<dbReference type="PANTHER" id="PTHR42924:SF3">
    <property type="entry name" value="POLYMERASE_HISTIDINOL PHOSPHATASE N-TERMINAL DOMAIN-CONTAINING PROTEIN"/>
    <property type="match status" value="1"/>
</dbReference>
<evidence type="ECO:0000259" key="1">
    <source>
        <dbReference type="SMART" id="SM00481"/>
    </source>
</evidence>
<dbReference type="RefSeq" id="WP_418890675.1">
    <property type="nucleotide sequence ID" value="NZ_JBEUWX010000002.1"/>
</dbReference>
<dbReference type="SMART" id="SM00481">
    <property type="entry name" value="POLIIIAc"/>
    <property type="match status" value="1"/>
</dbReference>
<dbReference type="Proteomes" id="UP001574673">
    <property type="component" value="Unassembled WGS sequence"/>
</dbReference>
<accession>A0ABV4UDK4</accession>
<reference evidence="3" key="1">
    <citation type="submission" date="2024-06" db="EMBL/GenBank/DDBJ databases">
        <title>Radixoralia hellwigii gen. nov., sp nov., isolated from a root canal in the human oral cavity.</title>
        <authorList>
            <person name="Bartsch S."/>
            <person name="Wittmer A."/>
            <person name="Schulz A.-K."/>
            <person name="Neumann-Schaal M."/>
            <person name="Wolf J."/>
            <person name="Gronow S."/>
            <person name="Tennert C."/>
            <person name="Haecker G."/>
            <person name="Cieplik F."/>
            <person name="Al-Ahmad A."/>
        </authorList>
    </citation>
    <scope>NUCLEOTIDE SEQUENCE [LARGE SCALE GENOMIC DNA]</scope>
    <source>
        <strain evidence="3">Wk13</strain>
    </source>
</reference>
<dbReference type="NCBIfam" id="NF041577">
    <property type="entry name" value="nside_bi_sphtase"/>
    <property type="match status" value="1"/>
</dbReference>
<dbReference type="GO" id="GO:0097657">
    <property type="term" value="F:3',5'-nucleotide bisphosphate phosphatase activity"/>
    <property type="evidence" value="ECO:0007669"/>
    <property type="project" value="UniProtKB-EC"/>
</dbReference>
<dbReference type="InterPro" id="IPR004013">
    <property type="entry name" value="PHP_dom"/>
</dbReference>
<organism evidence="2 3">
    <name type="scientific">Dentiradicibacter hellwigii</name>
    <dbReference type="NCBI Taxonomy" id="3149053"/>
    <lineage>
        <taxon>Bacteria</taxon>
        <taxon>Pseudomonadati</taxon>
        <taxon>Pseudomonadota</taxon>
        <taxon>Betaproteobacteria</taxon>
        <taxon>Rhodocyclales</taxon>
        <taxon>Rhodocyclaceae</taxon>
        <taxon>Dentiradicibacter</taxon>
    </lineage>
</organism>
<proteinExistence type="predicted"/>
<protein>
    <submittedName>
        <fullName evidence="2">3',5'-nucleoside bisphosphate phosphatase</fullName>
        <ecNumber evidence="2">3.1.3.97</ecNumber>
    </submittedName>
</protein>
<dbReference type="InterPro" id="IPR003141">
    <property type="entry name" value="Pol/His_phosphatase_N"/>
</dbReference>
<keyword evidence="2" id="KW-0378">Hydrolase</keyword>
<dbReference type="Gene3D" id="3.20.20.140">
    <property type="entry name" value="Metal-dependent hydrolases"/>
    <property type="match status" value="1"/>
</dbReference>
<dbReference type="InterPro" id="IPR052018">
    <property type="entry name" value="PHP_domain"/>
</dbReference>
<dbReference type="Gene3D" id="1.10.150.650">
    <property type="match status" value="1"/>
</dbReference>
<dbReference type="SUPFAM" id="SSF89550">
    <property type="entry name" value="PHP domain-like"/>
    <property type="match status" value="1"/>
</dbReference>
<dbReference type="EMBL" id="JBEUWX010000002">
    <property type="protein sequence ID" value="MFA9949558.1"/>
    <property type="molecule type" value="Genomic_DNA"/>
</dbReference>
<dbReference type="InterPro" id="IPR049742">
    <property type="entry name" value="35NBP"/>
</dbReference>
<dbReference type="PANTHER" id="PTHR42924">
    <property type="entry name" value="EXONUCLEASE"/>
    <property type="match status" value="1"/>
</dbReference>
<evidence type="ECO:0000313" key="2">
    <source>
        <dbReference type="EMBL" id="MFA9949558.1"/>
    </source>
</evidence>
<dbReference type="InterPro" id="IPR016195">
    <property type="entry name" value="Pol/histidinol_Pase-like"/>
</dbReference>
<sequence length="294" mass="31535">MVPSRLQFFPGFPHLSAVFVVDLHCHSTASDGLLAPADLVRRAADNGVTLFALTDHDTLDGLPEARAESERHGLRFIPGVEISIEWSGAQVHVLGHDFDANNAALTAGLASIHDGRIERARRMADALAAIGLDGCFEGAMRHAGNPGLISRAHFARHLVERGVCKDVRSVFEAYLVPGKPGYVEHRWPSLQEAVDWVNGAGGLASIAHPTRYNFTRSALRQLLKEFKAAGGRGLEVVSGAMPRESIAQCARLAETLGLAATCGSDFHGAGESLTDLGRIAPLPDGLTPIWELFR</sequence>
<feature type="domain" description="Polymerase/histidinol phosphatase N-terminal" evidence="1">
    <location>
        <begin position="21"/>
        <end position="86"/>
    </location>
</feature>
<name>A0ABV4UDK4_9RHOO</name>
<dbReference type="EC" id="3.1.3.97" evidence="2"/>
<dbReference type="CDD" id="cd07438">
    <property type="entry name" value="PHP_HisPPase_AMP"/>
    <property type="match status" value="1"/>
</dbReference>